<dbReference type="SUPFAM" id="SSF88713">
    <property type="entry name" value="Glycoside hydrolase/deacetylase"/>
    <property type="match status" value="1"/>
</dbReference>
<keyword evidence="3" id="KW-1185">Reference proteome</keyword>
<keyword evidence="1" id="KW-0067">ATP-binding</keyword>
<proteinExistence type="inferred from homology"/>
<dbReference type="InterPro" id="IPR011330">
    <property type="entry name" value="Glyco_hydro/deAcase_b/a-brl"/>
</dbReference>
<comment type="caution">
    <text evidence="2">The sequence shown here is derived from an EMBL/GenBank/DDBJ whole genome shotgun (WGS) entry which is preliminary data.</text>
</comment>
<dbReference type="OrthoDB" id="9773478at2"/>
<evidence type="ECO:0000256" key="1">
    <source>
        <dbReference type="HAMAP-Rule" id="MF_00691"/>
    </source>
</evidence>
<reference evidence="2 3" key="1">
    <citation type="journal article" date="2019" name="Syst. Appl. Microbiol.">
        <title>Microvirga tunisiensis sp. nov., a root nodule symbiotic bacterium isolated from Lupinus micranthus and L. luteus grown in Northern Tunisia.</title>
        <authorList>
            <person name="Msaddak A."/>
            <person name="Rejili M."/>
            <person name="Duran D."/>
            <person name="Mars M."/>
            <person name="Palacios J.M."/>
            <person name="Ruiz-Argueso T."/>
            <person name="Rey L."/>
            <person name="Imperial J."/>
        </authorList>
    </citation>
    <scope>NUCLEOTIDE SEQUENCE [LARGE SCALE GENOMIC DNA]</scope>
    <source>
        <strain evidence="2 3">Lmie10</strain>
    </source>
</reference>
<dbReference type="CDD" id="cd10787">
    <property type="entry name" value="LamB_YcsF_like"/>
    <property type="match status" value="1"/>
</dbReference>
<comment type="catalytic activity">
    <reaction evidence="1">
        <text>5-oxo-L-proline + ATP + 2 H2O = L-glutamate + ADP + phosphate + H(+)</text>
        <dbReference type="Rhea" id="RHEA:10348"/>
        <dbReference type="ChEBI" id="CHEBI:15377"/>
        <dbReference type="ChEBI" id="CHEBI:15378"/>
        <dbReference type="ChEBI" id="CHEBI:29985"/>
        <dbReference type="ChEBI" id="CHEBI:30616"/>
        <dbReference type="ChEBI" id="CHEBI:43474"/>
        <dbReference type="ChEBI" id="CHEBI:58402"/>
        <dbReference type="ChEBI" id="CHEBI:456216"/>
        <dbReference type="EC" id="3.5.2.9"/>
    </reaction>
</comment>
<sequence>MIIDLNCDMGEGYGPWPMGDDEAMLDIVSSANIACGYHAGDPSIMFRTAETAKRKGVAIGAHPGFNDLHGFGRRVIRGDSPAEIERMVAYQIGAMQAVAALAGHKVTYVKAHGTLNNMANEDMDLALAIARAIKGVDAGLVNVCMPGLLMEKASETIGVKVAREFFADRTYEDDGTLTSRKKPGSVLHDADAAAERVLRAVLDKAVTTTSGKRIPVQFDTICVHGDEPSAVVMARTVRAKLEANGIAIAPFSGVQR</sequence>
<gene>
    <name evidence="1 2" type="primary">pxpA</name>
    <name evidence="2" type="ORF">FS320_06480</name>
</gene>
<dbReference type="NCBIfam" id="NF003816">
    <property type="entry name" value="PRK05406.1-5"/>
    <property type="match status" value="1"/>
</dbReference>
<dbReference type="AlphaFoldDB" id="A0A5N7ME10"/>
<dbReference type="PANTHER" id="PTHR30292">
    <property type="entry name" value="UNCHARACTERIZED PROTEIN YBGL-RELATED"/>
    <property type="match status" value="1"/>
</dbReference>
<dbReference type="RefSeq" id="WP_152710276.1">
    <property type="nucleotide sequence ID" value="NZ_VOSJ01000014.1"/>
</dbReference>
<comment type="function">
    <text evidence="1">Catalyzes the cleavage of 5-oxoproline to form L-glutamate coupled to the hydrolysis of ATP to ADP and inorganic phosphate.</text>
</comment>
<dbReference type="HAMAP" id="MF_00691">
    <property type="entry name" value="PxpA"/>
    <property type="match status" value="1"/>
</dbReference>
<organism evidence="2 3">
    <name type="scientific">Microvirga tunisiensis</name>
    <dbReference type="NCBI Taxonomy" id="2108360"/>
    <lineage>
        <taxon>Bacteria</taxon>
        <taxon>Pseudomonadati</taxon>
        <taxon>Pseudomonadota</taxon>
        <taxon>Alphaproteobacteria</taxon>
        <taxon>Hyphomicrobiales</taxon>
        <taxon>Methylobacteriaceae</taxon>
        <taxon>Microvirga</taxon>
    </lineage>
</organism>
<dbReference type="EC" id="3.5.2.9" evidence="1"/>
<dbReference type="GO" id="GO:0005524">
    <property type="term" value="F:ATP binding"/>
    <property type="evidence" value="ECO:0007669"/>
    <property type="project" value="UniProtKB-UniRule"/>
</dbReference>
<dbReference type="EMBL" id="VOSK01000013">
    <property type="protein sequence ID" value="MPR24888.1"/>
    <property type="molecule type" value="Genomic_DNA"/>
</dbReference>
<dbReference type="InterPro" id="IPR005501">
    <property type="entry name" value="LamB/YcsF/PxpA-like"/>
</dbReference>
<dbReference type="Gene3D" id="3.20.20.370">
    <property type="entry name" value="Glycoside hydrolase/deacetylase"/>
    <property type="match status" value="1"/>
</dbReference>
<evidence type="ECO:0000313" key="2">
    <source>
        <dbReference type="EMBL" id="MPR24888.1"/>
    </source>
</evidence>
<dbReference type="PANTHER" id="PTHR30292:SF0">
    <property type="entry name" value="5-OXOPROLINASE SUBUNIT A"/>
    <property type="match status" value="1"/>
</dbReference>
<accession>A0A5N7ME10</accession>
<name>A0A5N7ME10_9HYPH</name>
<keyword evidence="1 2" id="KW-0378">Hydrolase</keyword>
<protein>
    <recommendedName>
        <fullName evidence="1">5-oxoprolinase subunit A</fullName>
        <shortName evidence="1">5-OPase subunit A</shortName>
        <ecNumber evidence="1">3.5.2.9</ecNumber>
    </recommendedName>
    <alternativeName>
        <fullName evidence="1">5-oxoprolinase (ATP-hydrolyzing) subunit A</fullName>
    </alternativeName>
</protein>
<dbReference type="GO" id="GO:0017168">
    <property type="term" value="F:5-oxoprolinase (ATP-hydrolyzing) activity"/>
    <property type="evidence" value="ECO:0007669"/>
    <property type="project" value="UniProtKB-UniRule"/>
</dbReference>
<dbReference type="Pfam" id="PF03746">
    <property type="entry name" value="LamB_YcsF"/>
    <property type="match status" value="1"/>
</dbReference>
<comment type="subunit">
    <text evidence="1">Forms a complex composed of PxpA, PxpB and PxpC.</text>
</comment>
<evidence type="ECO:0000313" key="3">
    <source>
        <dbReference type="Proteomes" id="UP000403266"/>
    </source>
</evidence>
<dbReference type="GO" id="GO:0005975">
    <property type="term" value="P:carbohydrate metabolic process"/>
    <property type="evidence" value="ECO:0007669"/>
    <property type="project" value="InterPro"/>
</dbReference>
<dbReference type="NCBIfam" id="NF003814">
    <property type="entry name" value="PRK05406.1-3"/>
    <property type="match status" value="1"/>
</dbReference>
<keyword evidence="1" id="KW-0547">Nucleotide-binding</keyword>
<dbReference type="Proteomes" id="UP000403266">
    <property type="component" value="Unassembled WGS sequence"/>
</dbReference>
<comment type="similarity">
    <text evidence="1">Belongs to the LamB/PxpA family.</text>
</comment>